<dbReference type="Proteomes" id="UP000693970">
    <property type="component" value="Unassembled WGS sequence"/>
</dbReference>
<accession>A0A9K3PST7</accession>
<reference evidence="2" key="1">
    <citation type="journal article" date="2021" name="Sci. Rep.">
        <title>Diploid genomic architecture of Nitzschia inconspicua, an elite biomass production diatom.</title>
        <authorList>
            <person name="Oliver A."/>
            <person name="Podell S."/>
            <person name="Pinowska A."/>
            <person name="Traller J.C."/>
            <person name="Smith S.R."/>
            <person name="McClure R."/>
            <person name="Beliaev A."/>
            <person name="Bohutskyi P."/>
            <person name="Hill E.A."/>
            <person name="Rabines A."/>
            <person name="Zheng H."/>
            <person name="Allen L.Z."/>
            <person name="Kuo A."/>
            <person name="Grigoriev I.V."/>
            <person name="Allen A.E."/>
            <person name="Hazlebeck D."/>
            <person name="Allen E.E."/>
        </authorList>
    </citation>
    <scope>NUCLEOTIDE SEQUENCE</scope>
    <source>
        <strain evidence="2">Hildebrandi</strain>
    </source>
</reference>
<evidence type="ECO:0000313" key="2">
    <source>
        <dbReference type="EMBL" id="KAG7358347.1"/>
    </source>
</evidence>
<organism evidence="2 3">
    <name type="scientific">Nitzschia inconspicua</name>
    <dbReference type="NCBI Taxonomy" id="303405"/>
    <lineage>
        <taxon>Eukaryota</taxon>
        <taxon>Sar</taxon>
        <taxon>Stramenopiles</taxon>
        <taxon>Ochrophyta</taxon>
        <taxon>Bacillariophyta</taxon>
        <taxon>Bacillariophyceae</taxon>
        <taxon>Bacillariophycidae</taxon>
        <taxon>Bacillariales</taxon>
        <taxon>Bacillariaceae</taxon>
        <taxon>Nitzschia</taxon>
    </lineage>
</organism>
<sequence>MKKKDNSSHNKNRSNNSAPSHRNPHRRDDSYDDDDDDEYDLEDISAILEDDVQVEEEDSSSHGASDFYFSHQERHGDKKVEKMDHRGRRLYHDDEDKNDDGTEETREHRLQPASSKEENRSSPRRRTHTNTGGGGKKAAPSVSPAKTEPESDFEDEDDSVASSASSSSSFDDDDDDTAGTGTTTTDDEEEGYSVGSKDTEGGNEQDSSSVSSGNNNKSHKRLLRRLQKDDPSLTNLTIDSILLEHSSISELVKILAVNTTVAQLSLDLPRGFKPQHVLALLNALEFNDTIASLSLRNVSVCRNVATSLATFFSKTPTLIKFQLRQCPFMESGLAILFLGLQHCRTLSNLSVDGCNLGGSAADLIAATIPLLEISSLQLQQANLSLQALEFLLQNIERAGKSVKYLDLSRNDVIGTKQGIQLLVEALDSIKVQHLVLQDCGLKRSAIKMLCQDALGHHPTATHLDLSHNRDLDDRAARYLFKLLESNPKLVELNVQGCTRIPKAMNVELADKLRYNNSFFKTIGLSSDVSLAIMDSMQLFGGMTK</sequence>
<dbReference type="EMBL" id="JAGRRH010000014">
    <property type="protein sequence ID" value="KAG7358347.1"/>
    <property type="molecule type" value="Genomic_DNA"/>
</dbReference>
<feature type="region of interest" description="Disordered" evidence="1">
    <location>
        <begin position="1"/>
        <end position="226"/>
    </location>
</feature>
<feature type="compositionally biased region" description="Low complexity" evidence="1">
    <location>
        <begin position="207"/>
        <end position="216"/>
    </location>
</feature>
<feature type="compositionally biased region" description="Low complexity" evidence="1">
    <location>
        <begin position="160"/>
        <end position="169"/>
    </location>
</feature>
<name>A0A9K3PST7_9STRA</name>
<feature type="compositionally biased region" description="Acidic residues" evidence="1">
    <location>
        <begin position="150"/>
        <end position="159"/>
    </location>
</feature>
<proteinExistence type="predicted"/>
<dbReference type="PANTHER" id="PTHR47679">
    <property type="entry name" value="PROTEIN TORNADO 1"/>
    <property type="match status" value="1"/>
</dbReference>
<dbReference type="AlphaFoldDB" id="A0A9K3PST7"/>
<dbReference type="OrthoDB" id="120976at2759"/>
<feature type="compositionally biased region" description="Basic and acidic residues" evidence="1">
    <location>
        <begin position="71"/>
        <end position="121"/>
    </location>
</feature>
<evidence type="ECO:0000313" key="3">
    <source>
        <dbReference type="Proteomes" id="UP000693970"/>
    </source>
</evidence>
<evidence type="ECO:0000256" key="1">
    <source>
        <dbReference type="SAM" id="MobiDB-lite"/>
    </source>
</evidence>
<reference evidence="2" key="2">
    <citation type="submission" date="2021-04" db="EMBL/GenBank/DDBJ databases">
        <authorList>
            <person name="Podell S."/>
        </authorList>
    </citation>
    <scope>NUCLEOTIDE SEQUENCE</scope>
    <source>
        <strain evidence="2">Hildebrandi</strain>
    </source>
</reference>
<gene>
    <name evidence="2" type="ORF">IV203_014935</name>
</gene>
<dbReference type="PANTHER" id="PTHR47679:SF2">
    <property type="entry name" value="C-TERMINAL OF ROC (COR) DOMAIN-CONTAINING PROTEIN"/>
    <property type="match status" value="1"/>
</dbReference>
<protein>
    <submittedName>
        <fullName evidence="2">Leucine rich repeat LRR-containing protein</fullName>
    </submittedName>
</protein>
<feature type="compositionally biased region" description="Acidic residues" evidence="1">
    <location>
        <begin position="30"/>
        <end position="58"/>
    </location>
</feature>
<comment type="caution">
    <text evidence="2">The sequence shown here is derived from an EMBL/GenBank/DDBJ whole genome shotgun (WGS) entry which is preliminary data.</text>
</comment>
<keyword evidence="3" id="KW-1185">Reference proteome</keyword>